<keyword evidence="4" id="KW-1185">Reference proteome</keyword>
<comment type="caution">
    <text evidence="3">The sequence shown here is derived from an EMBL/GenBank/DDBJ whole genome shotgun (WGS) entry which is preliminary data.</text>
</comment>
<proteinExistence type="predicted"/>
<accession>A0ABW4RLX8</accession>
<keyword evidence="2" id="KW-0472">Membrane</keyword>
<dbReference type="EMBL" id="JBHUEH010000023">
    <property type="protein sequence ID" value="MFD1887251.1"/>
    <property type="molecule type" value="Genomic_DNA"/>
</dbReference>
<sequence>MKFNRNIDTDPTSKINPTNPIHPTNSSVPSYHTDTYVHAPDHLASKRNSTTNPTVIPNTYLLPHKRKLFFTVSLGILLASTAAISLTNSYAIAANTPSNTSISKQTSSIAAQSTSSTSNTALVNPTINTVIQTKTQVYEGKHFRFYYPPAWKTGIQSTIYHPPGMDSSEVVDFSYNGQSVLTLMAIPRAVWNAQLPDEVPYGDRIAAKGNYIYAINLPQDSVYDPKSKEYPPFHKRVLTMDQVKLMFQGK</sequence>
<evidence type="ECO:0000256" key="2">
    <source>
        <dbReference type="SAM" id="Phobius"/>
    </source>
</evidence>
<keyword evidence="2" id="KW-1133">Transmembrane helix</keyword>
<protein>
    <submittedName>
        <fullName evidence="3">Uncharacterized protein</fullName>
    </submittedName>
</protein>
<reference evidence="4" key="1">
    <citation type="journal article" date="2019" name="Int. J. Syst. Evol. Microbiol.">
        <title>The Global Catalogue of Microorganisms (GCM) 10K type strain sequencing project: providing services to taxonomists for standard genome sequencing and annotation.</title>
        <authorList>
            <consortium name="The Broad Institute Genomics Platform"/>
            <consortium name="The Broad Institute Genome Sequencing Center for Infectious Disease"/>
            <person name="Wu L."/>
            <person name="Ma J."/>
        </authorList>
    </citation>
    <scope>NUCLEOTIDE SEQUENCE [LARGE SCALE GENOMIC DNA]</scope>
    <source>
        <strain evidence="4">CCUG 54950</strain>
    </source>
</reference>
<evidence type="ECO:0000256" key="1">
    <source>
        <dbReference type="SAM" id="MobiDB-lite"/>
    </source>
</evidence>
<gene>
    <name evidence="3" type="ORF">ACFSC9_17290</name>
</gene>
<name>A0ABW4RLX8_9BACL</name>
<dbReference type="RefSeq" id="WP_347325256.1">
    <property type="nucleotide sequence ID" value="NZ_JBCGUH010000005.1"/>
</dbReference>
<feature type="compositionally biased region" description="Polar residues" evidence="1">
    <location>
        <begin position="9"/>
        <end position="29"/>
    </location>
</feature>
<organism evidence="3 4">
    <name type="scientific">Paenibacillus wenxiniae</name>
    <dbReference type="NCBI Taxonomy" id="1636843"/>
    <lineage>
        <taxon>Bacteria</taxon>
        <taxon>Bacillati</taxon>
        <taxon>Bacillota</taxon>
        <taxon>Bacilli</taxon>
        <taxon>Bacillales</taxon>
        <taxon>Paenibacillaceae</taxon>
        <taxon>Paenibacillus</taxon>
    </lineage>
</organism>
<feature type="transmembrane region" description="Helical" evidence="2">
    <location>
        <begin position="68"/>
        <end position="93"/>
    </location>
</feature>
<evidence type="ECO:0000313" key="4">
    <source>
        <dbReference type="Proteomes" id="UP001597233"/>
    </source>
</evidence>
<keyword evidence="2" id="KW-0812">Transmembrane</keyword>
<dbReference type="Proteomes" id="UP001597233">
    <property type="component" value="Unassembled WGS sequence"/>
</dbReference>
<evidence type="ECO:0000313" key="3">
    <source>
        <dbReference type="EMBL" id="MFD1887251.1"/>
    </source>
</evidence>
<feature type="region of interest" description="Disordered" evidence="1">
    <location>
        <begin position="1"/>
        <end position="29"/>
    </location>
</feature>